<keyword evidence="1" id="KW-0472">Membrane</keyword>
<accession>A0A1I0NAW0</accession>
<dbReference type="RefSeq" id="WP_143052141.1">
    <property type="nucleotide sequence ID" value="NZ_FOJA01000001.1"/>
</dbReference>
<dbReference type="OrthoDB" id="385241at2157"/>
<reference evidence="2 3" key="1">
    <citation type="submission" date="2016-10" db="EMBL/GenBank/DDBJ databases">
        <authorList>
            <person name="de Groot N.N."/>
        </authorList>
    </citation>
    <scope>NUCLEOTIDE SEQUENCE [LARGE SCALE GENOMIC DNA]</scope>
    <source>
        <strain evidence="2 3">CGMCC 1.5337</strain>
    </source>
</reference>
<feature type="transmembrane region" description="Helical" evidence="1">
    <location>
        <begin position="113"/>
        <end position="137"/>
    </location>
</feature>
<proteinExistence type="predicted"/>
<sequence length="142" mass="14482">MRRFVAAVVAGVLVQAAVLATFRELPPRLPPTSVTAFRVFFVGVLGGYVAAQFAVRRPRAAAIAAGVSVGVGVGAAFWWAVLYGDTVGVVRHLHYALATAGVPGRLIRDVPRLVVAAAALVVAAAFAFGGSLGGWTATAGPD</sequence>
<feature type="transmembrane region" description="Helical" evidence="1">
    <location>
        <begin position="36"/>
        <end position="55"/>
    </location>
</feature>
<dbReference type="Proteomes" id="UP000198518">
    <property type="component" value="Unassembled WGS sequence"/>
</dbReference>
<organism evidence="2 3">
    <name type="scientific">Halobacterium jilantaiense</name>
    <dbReference type="NCBI Taxonomy" id="355548"/>
    <lineage>
        <taxon>Archaea</taxon>
        <taxon>Methanobacteriati</taxon>
        <taxon>Methanobacteriota</taxon>
        <taxon>Stenosarchaea group</taxon>
        <taxon>Halobacteria</taxon>
        <taxon>Halobacteriales</taxon>
        <taxon>Halobacteriaceae</taxon>
        <taxon>Halobacterium</taxon>
    </lineage>
</organism>
<evidence type="ECO:0000256" key="1">
    <source>
        <dbReference type="SAM" id="Phobius"/>
    </source>
</evidence>
<dbReference type="AlphaFoldDB" id="A0A1I0NAW0"/>
<protein>
    <submittedName>
        <fullName evidence="2">Uncharacterized protein</fullName>
    </submittedName>
</protein>
<evidence type="ECO:0000313" key="2">
    <source>
        <dbReference type="EMBL" id="SEV98413.1"/>
    </source>
</evidence>
<dbReference type="STRING" id="355548.SAMN04487945_0735"/>
<dbReference type="EMBL" id="FOJA01000001">
    <property type="protein sequence ID" value="SEV98413.1"/>
    <property type="molecule type" value="Genomic_DNA"/>
</dbReference>
<gene>
    <name evidence="2" type="ORF">SAMN04487945_0735</name>
</gene>
<keyword evidence="1" id="KW-0812">Transmembrane</keyword>
<feature type="transmembrane region" description="Helical" evidence="1">
    <location>
        <begin position="62"/>
        <end position="81"/>
    </location>
</feature>
<keyword evidence="3" id="KW-1185">Reference proteome</keyword>
<keyword evidence="1" id="KW-1133">Transmembrane helix</keyword>
<name>A0A1I0NAW0_9EURY</name>
<evidence type="ECO:0000313" key="3">
    <source>
        <dbReference type="Proteomes" id="UP000198518"/>
    </source>
</evidence>